<evidence type="ECO:0000256" key="1">
    <source>
        <dbReference type="SAM" id="Phobius"/>
    </source>
</evidence>
<reference evidence="2" key="1">
    <citation type="journal article" date="2003" name="Plasmid">
        <title>Nucleotide sequence based characterizations of two cryptic plasmids from the marine bacterium Ruegeria isolate PR1b.</title>
        <authorList>
            <person name="Zhong Z."/>
            <person name="Caspi R."/>
            <person name="Helinski D."/>
            <person name="Knauf V."/>
            <person name="Sykes S."/>
            <person name="O'Byrne C."/>
            <person name="Shea T.P."/>
            <person name="Wilkinson J.E."/>
            <person name="DeLoughery C."/>
            <person name="Toukdarian A."/>
        </authorList>
    </citation>
    <scope>NUCLEOTIDE SEQUENCE</scope>
    <source>
        <strain evidence="2">PR1b</strain>
        <plasmid evidence="2">pSD25</plasmid>
    </source>
</reference>
<feature type="transmembrane region" description="Helical" evidence="1">
    <location>
        <begin position="193"/>
        <end position="211"/>
    </location>
</feature>
<dbReference type="EMBL" id="AF416331">
    <property type="protein sequence ID" value="AAN05251.1"/>
    <property type="molecule type" value="Genomic_DNA"/>
</dbReference>
<proteinExistence type="predicted"/>
<sequence>MAAEGLARWRPPHDQDRTTSACLTGAAPMRLHRSFYRTNGDLSMSSISTGLRALASRRATALILTILTVYASSVAQALAHDVTPGDAGYIQEIWGVHIISFIYLGAKHMVTGYDHILFLLGVVFFLYRMKDVAIYVSIFALGHSVTMLAGVWWGWGINAYIIDAIIGLSVVYKALDNLGAYQKWFGVQPNTKAATLIFGLFHGTGLASKIIEYDISDEGLLWNLLAFNVGVEVGQILALFVILIVMGYWRRSPAFMSQAVVANVIMVGLGLWLTVIQINGYLAAA</sequence>
<keyword evidence="1" id="KW-0812">Transmembrane</keyword>
<keyword evidence="1" id="KW-1133">Transmembrane helix</keyword>
<dbReference type="InterPro" id="IPR032809">
    <property type="entry name" value="Put_HupE_UreJ"/>
</dbReference>
<dbReference type="Pfam" id="PF13795">
    <property type="entry name" value="HupE_UreJ_2"/>
    <property type="match status" value="1"/>
</dbReference>
<evidence type="ECO:0000313" key="2">
    <source>
        <dbReference type="EMBL" id="AAN05251.1"/>
    </source>
</evidence>
<protein>
    <submittedName>
        <fullName evidence="2">RC178</fullName>
    </submittedName>
</protein>
<feature type="transmembrane region" description="Helical" evidence="1">
    <location>
        <begin position="110"/>
        <end position="127"/>
    </location>
</feature>
<feature type="transmembrane region" description="Helical" evidence="1">
    <location>
        <begin position="161"/>
        <end position="181"/>
    </location>
</feature>
<geneLocation type="plasmid" evidence="2">
    <name>pSD25</name>
</geneLocation>
<name>Q8KW12_9RHOB</name>
<feature type="transmembrane region" description="Helical" evidence="1">
    <location>
        <begin position="134"/>
        <end position="155"/>
    </location>
</feature>
<keyword evidence="1" id="KW-0472">Membrane</keyword>
<feature type="transmembrane region" description="Helical" evidence="1">
    <location>
        <begin position="260"/>
        <end position="282"/>
    </location>
</feature>
<feature type="transmembrane region" description="Helical" evidence="1">
    <location>
        <begin position="59"/>
        <end position="79"/>
    </location>
</feature>
<feature type="transmembrane region" description="Helical" evidence="1">
    <location>
        <begin position="223"/>
        <end position="248"/>
    </location>
</feature>
<keyword evidence="2" id="KW-0614">Plasmid</keyword>
<accession>Q8KW12</accession>
<organism evidence="2">
    <name type="scientific">Ruegeria sp. PR1b</name>
    <dbReference type="NCBI Taxonomy" id="185588"/>
    <lineage>
        <taxon>Bacteria</taxon>
        <taxon>Pseudomonadati</taxon>
        <taxon>Pseudomonadota</taxon>
        <taxon>Alphaproteobacteria</taxon>
        <taxon>Rhodobacterales</taxon>
        <taxon>Roseobacteraceae</taxon>
        <taxon>Ruegeria</taxon>
    </lineage>
</organism>
<dbReference type="AlphaFoldDB" id="Q8KW12"/>